<protein>
    <submittedName>
        <fullName evidence="11">Transposable element Hobo transposase</fullName>
    </submittedName>
</protein>
<evidence type="ECO:0000259" key="10">
    <source>
        <dbReference type="PROSITE" id="PS50808"/>
    </source>
</evidence>
<dbReference type="PANTHER" id="PTHR46481:SF10">
    <property type="entry name" value="ZINC FINGER BED DOMAIN-CONTAINING PROTEIN 39"/>
    <property type="match status" value="1"/>
</dbReference>
<dbReference type="SUPFAM" id="SSF53098">
    <property type="entry name" value="Ribonuclease H-like"/>
    <property type="match status" value="1"/>
</dbReference>
<evidence type="ECO:0000256" key="2">
    <source>
        <dbReference type="ARBA" id="ARBA00022723"/>
    </source>
</evidence>
<dbReference type="Pfam" id="PF10683">
    <property type="entry name" value="DBD_Tnp_Hermes"/>
    <property type="match status" value="1"/>
</dbReference>
<keyword evidence="6" id="KW-0804">Transcription</keyword>
<keyword evidence="2" id="KW-0479">Metal-binding</keyword>
<evidence type="ECO:0000256" key="5">
    <source>
        <dbReference type="ARBA" id="ARBA00023015"/>
    </source>
</evidence>
<feature type="region of interest" description="Disordered" evidence="9">
    <location>
        <begin position="1"/>
        <end position="25"/>
    </location>
</feature>
<reference evidence="12" key="1">
    <citation type="submission" date="2017-01" db="EMBL/GenBank/DDBJ databases">
        <title>Comparative genomics of anhydrobiosis in the tardigrade Hypsibius dujardini.</title>
        <authorList>
            <person name="Yoshida Y."/>
            <person name="Koutsovoulos G."/>
            <person name="Laetsch D."/>
            <person name="Stevens L."/>
            <person name="Kumar S."/>
            <person name="Horikawa D."/>
            <person name="Ishino K."/>
            <person name="Komine S."/>
            <person name="Tomita M."/>
            <person name="Blaxter M."/>
            <person name="Arakawa K."/>
        </authorList>
    </citation>
    <scope>NUCLEOTIDE SEQUENCE [LARGE SCALE GENOMIC DNA]</scope>
    <source>
        <strain evidence="12">Z151</strain>
    </source>
</reference>
<dbReference type="GO" id="GO:0003677">
    <property type="term" value="F:DNA binding"/>
    <property type="evidence" value="ECO:0007669"/>
    <property type="project" value="InterPro"/>
</dbReference>
<accession>A0A9X6NNE3</accession>
<evidence type="ECO:0000256" key="3">
    <source>
        <dbReference type="ARBA" id="ARBA00022771"/>
    </source>
</evidence>
<evidence type="ECO:0000256" key="6">
    <source>
        <dbReference type="ARBA" id="ARBA00023163"/>
    </source>
</evidence>
<evidence type="ECO:0000256" key="1">
    <source>
        <dbReference type="ARBA" id="ARBA00004123"/>
    </source>
</evidence>
<dbReference type="PROSITE" id="PS50808">
    <property type="entry name" value="ZF_BED"/>
    <property type="match status" value="1"/>
</dbReference>
<gene>
    <name evidence="11" type="ORF">BV898_17311</name>
</gene>
<keyword evidence="7" id="KW-0539">Nucleus</keyword>
<dbReference type="SUPFAM" id="SSF140996">
    <property type="entry name" value="Hermes dimerisation domain"/>
    <property type="match status" value="1"/>
</dbReference>
<dbReference type="OrthoDB" id="10051975at2759"/>
<evidence type="ECO:0000256" key="9">
    <source>
        <dbReference type="SAM" id="MobiDB-lite"/>
    </source>
</evidence>
<evidence type="ECO:0000313" key="11">
    <source>
        <dbReference type="EMBL" id="OWA52869.1"/>
    </source>
</evidence>
<dbReference type="InterPro" id="IPR003656">
    <property type="entry name" value="Znf_BED"/>
</dbReference>
<evidence type="ECO:0000256" key="7">
    <source>
        <dbReference type="ARBA" id="ARBA00023242"/>
    </source>
</evidence>
<evidence type="ECO:0000256" key="8">
    <source>
        <dbReference type="PROSITE-ProRule" id="PRU00027"/>
    </source>
</evidence>
<feature type="domain" description="BED-type" evidence="10">
    <location>
        <begin position="64"/>
        <end position="111"/>
    </location>
</feature>
<dbReference type="EMBL" id="MTYJ01000290">
    <property type="protein sequence ID" value="OWA52869.1"/>
    <property type="molecule type" value="Genomic_DNA"/>
</dbReference>
<dbReference type="Proteomes" id="UP000192578">
    <property type="component" value="Unassembled WGS sequence"/>
</dbReference>
<keyword evidence="5" id="KW-0805">Transcription regulation</keyword>
<comment type="caution">
    <text evidence="11">The sequence shown here is derived from an EMBL/GenBank/DDBJ whole genome shotgun (WGS) entry which is preliminary data.</text>
</comment>
<dbReference type="AlphaFoldDB" id="A0A9X6NNE3"/>
<keyword evidence="12" id="KW-1185">Reference proteome</keyword>
<organism evidence="11 12">
    <name type="scientific">Hypsibius exemplaris</name>
    <name type="common">Freshwater tardigrade</name>
    <dbReference type="NCBI Taxonomy" id="2072580"/>
    <lineage>
        <taxon>Eukaryota</taxon>
        <taxon>Metazoa</taxon>
        <taxon>Ecdysozoa</taxon>
        <taxon>Tardigrada</taxon>
        <taxon>Eutardigrada</taxon>
        <taxon>Parachela</taxon>
        <taxon>Hypsibioidea</taxon>
        <taxon>Hypsibiidae</taxon>
        <taxon>Hypsibius</taxon>
    </lineage>
</organism>
<dbReference type="GO" id="GO:0008270">
    <property type="term" value="F:zinc ion binding"/>
    <property type="evidence" value="ECO:0007669"/>
    <property type="project" value="UniProtKB-KW"/>
</dbReference>
<proteinExistence type="predicted"/>
<comment type="subcellular location">
    <subcellularLocation>
        <location evidence="1">Nucleus</location>
    </subcellularLocation>
</comment>
<dbReference type="GO" id="GO:0005634">
    <property type="term" value="C:nucleus"/>
    <property type="evidence" value="ECO:0007669"/>
    <property type="project" value="UniProtKB-SubCell"/>
</dbReference>
<evidence type="ECO:0000313" key="12">
    <source>
        <dbReference type="Proteomes" id="UP000192578"/>
    </source>
</evidence>
<dbReference type="SMART" id="SM00614">
    <property type="entry name" value="ZnF_BED"/>
    <property type="match status" value="1"/>
</dbReference>
<dbReference type="InterPro" id="IPR018473">
    <property type="entry name" value="Hermes_transposase_DNA-db"/>
</dbReference>
<evidence type="ECO:0000256" key="4">
    <source>
        <dbReference type="ARBA" id="ARBA00022833"/>
    </source>
</evidence>
<dbReference type="InterPro" id="IPR012337">
    <property type="entry name" value="RNaseH-like_sf"/>
</dbReference>
<name>A0A9X6NNE3_HYPEX</name>
<dbReference type="PANTHER" id="PTHR46481">
    <property type="entry name" value="ZINC FINGER BED DOMAIN-CONTAINING PROTEIN 4"/>
    <property type="match status" value="1"/>
</dbReference>
<sequence length="351" mass="38858">MSLLAIEIPSDSDDDESSSSTTTSTLGCAAMKRKMSVVLRSGLSTDSVVQGIRGGEFVMRDKANGRADYWQTFAEVVDSADGTNMEYIACKKCRAPFKHTRKSGTTNLIEHTKSCTGNKGQQKIVGFITLTVSADSKKAISRACALMFAKDSRAFSIVEGSGFKAFVDVILLEAAKSKTLLTVSDLLCEPRTVSRNVTTEANRLRVEVGEKVRAAIKSFGGGMTTDMWTEDYNKTAFMSLTYHYRQSITQKKQLLYCAEYEVSKKKGGSEIHEFLFNRLLPFDITESQCGDVIFVTDGAGTMVKAFNPLHKGNRGKPEIERVTCACHLINTALTHQYRTDQLFQHQEQVRI</sequence>
<keyword evidence="3 8" id="KW-0863">Zinc-finger</keyword>
<dbReference type="InterPro" id="IPR052035">
    <property type="entry name" value="ZnF_BED_domain_contain"/>
</dbReference>
<keyword evidence="4" id="KW-0862">Zinc</keyword>
<dbReference type="Gene3D" id="1.10.10.1070">
    <property type="entry name" value="Zinc finger, BED domain-containing"/>
    <property type="match status" value="1"/>
</dbReference>